<feature type="transmembrane region" description="Helical" evidence="5">
    <location>
        <begin position="399"/>
        <end position="422"/>
    </location>
</feature>
<comment type="subcellular location">
    <subcellularLocation>
        <location evidence="1">Membrane</location>
        <topology evidence="1">Multi-pass membrane protein</topology>
    </subcellularLocation>
</comment>
<evidence type="ECO:0000256" key="4">
    <source>
        <dbReference type="ARBA" id="ARBA00023136"/>
    </source>
</evidence>
<keyword evidence="3 5" id="KW-1133">Transmembrane helix</keyword>
<reference evidence="7" key="1">
    <citation type="journal article" date="2021" name="Open Biol.">
        <title>Shared evolutionary footprints suggest mitochondrial oxidative damage underlies multiple complex I losses in fungi.</title>
        <authorList>
            <person name="Schikora-Tamarit M.A."/>
            <person name="Marcet-Houben M."/>
            <person name="Nosek J."/>
            <person name="Gabaldon T."/>
        </authorList>
    </citation>
    <scope>NUCLEOTIDE SEQUENCE</scope>
    <source>
        <strain evidence="7">CBS6341</strain>
    </source>
</reference>
<sequence>MTDSSEIQEYHQHQDIHGSHVTIDEYEKPLITPIDWAKETFAHPIPYAIEYLRSLFPIHRWILHYNLSWLYADVVAGITVGIVVVPQSMSYAQIALLSPQYGLYSAFVGVFIYCFFATSKDVSIGPVAVMSLEVSKVITKVQKKDPTLSGPVIATSLSLICGAIALGIGILRLGFLLEFISTPAVFGFMSGSAFSIIVGQVPSLLGYNKKVNTREATYKVVINTLKNLKFTKLDAVFGLIPLLILYVWKFSADAAPKKYPKTKTFFFFFQALRNGIVIIVFTCISWGMIRHHKDEKTKPISILGTVPSGLRDVGAFHFPPGIMATLGPELPASIIVLLLEHIAISKSFGRVNDYKIVPDQEVIAIGVTNLIGTLFHAYPATGSFSRSALKAKCNVKTPLAGLFTGACVLLALYCLTGAFYYIPKATLSAVIIHAVSDLIAQYSVPLFMYKISPIDSGIFIVAVFITVFSSIENGIYFAICASAAQLLFKIAKPTGHFLGRVQVSEVINPTIIKDDSSDSIKYEVDEISIENSGKKQVKSSGNAVIKYHTKWVPLTKSVVNSNIKIKPAPPGVLVYRLNESFTYINSSNQYDTIFDEIRTKTRKGEHPSQITNINRPWNDPGPLRLPWRKATEEVIEADTRPLLNILVLDFTQVNQIDSTSIQALIDLKKAVNKYTNHEVEFHFVGIYSEWIKRALINVGFGIGSEFGSNEVTHYEIAKNDEEFNHQSLIGTNTPYFHLDFPNFDYLDEEEYKEE</sequence>
<dbReference type="Pfam" id="PF01740">
    <property type="entry name" value="STAS"/>
    <property type="match status" value="1"/>
</dbReference>
<dbReference type="AlphaFoldDB" id="A0A9P8T2R3"/>
<organism evidence="7 8">
    <name type="scientific">Wickerhamomyces mucosus</name>
    <dbReference type="NCBI Taxonomy" id="1378264"/>
    <lineage>
        <taxon>Eukaryota</taxon>
        <taxon>Fungi</taxon>
        <taxon>Dikarya</taxon>
        <taxon>Ascomycota</taxon>
        <taxon>Saccharomycotina</taxon>
        <taxon>Saccharomycetes</taxon>
        <taxon>Phaffomycetales</taxon>
        <taxon>Wickerhamomycetaceae</taxon>
        <taxon>Wickerhamomyces</taxon>
    </lineage>
</organism>
<evidence type="ECO:0000256" key="5">
    <source>
        <dbReference type="SAM" id="Phobius"/>
    </source>
</evidence>
<evidence type="ECO:0000313" key="7">
    <source>
        <dbReference type="EMBL" id="KAH3663439.1"/>
    </source>
</evidence>
<dbReference type="InterPro" id="IPR036513">
    <property type="entry name" value="STAS_dom_sf"/>
</dbReference>
<dbReference type="InterPro" id="IPR001902">
    <property type="entry name" value="SLC26A/SulP_fam"/>
</dbReference>
<dbReference type="PANTHER" id="PTHR11814">
    <property type="entry name" value="SULFATE TRANSPORTER"/>
    <property type="match status" value="1"/>
</dbReference>
<dbReference type="NCBIfam" id="TIGR00815">
    <property type="entry name" value="sulP"/>
    <property type="match status" value="1"/>
</dbReference>
<accession>A0A9P8T2R3</accession>
<evidence type="ECO:0000256" key="3">
    <source>
        <dbReference type="ARBA" id="ARBA00022989"/>
    </source>
</evidence>
<feature type="transmembrane region" description="Helical" evidence="5">
    <location>
        <begin position="268"/>
        <end position="289"/>
    </location>
</feature>
<protein>
    <recommendedName>
        <fullName evidence="6">STAS domain-containing protein</fullName>
    </recommendedName>
</protein>
<evidence type="ECO:0000256" key="1">
    <source>
        <dbReference type="ARBA" id="ARBA00004141"/>
    </source>
</evidence>
<dbReference type="OrthoDB" id="288203at2759"/>
<proteinExistence type="predicted"/>
<reference evidence="7" key="2">
    <citation type="submission" date="2021-01" db="EMBL/GenBank/DDBJ databases">
        <authorList>
            <person name="Schikora-Tamarit M.A."/>
        </authorList>
    </citation>
    <scope>NUCLEOTIDE SEQUENCE</scope>
    <source>
        <strain evidence="7">CBS6341</strain>
    </source>
</reference>
<gene>
    <name evidence="7" type="ORF">WICMUC_005965</name>
</gene>
<keyword evidence="2 5" id="KW-0812">Transmembrane</keyword>
<name>A0A9P8T2R3_9ASCO</name>
<feature type="transmembrane region" description="Helical" evidence="5">
    <location>
        <begin position="456"/>
        <end position="479"/>
    </location>
</feature>
<dbReference type="Pfam" id="PF00916">
    <property type="entry name" value="Sulfate_transp"/>
    <property type="match status" value="1"/>
</dbReference>
<dbReference type="InterPro" id="IPR002645">
    <property type="entry name" value="STAS_dom"/>
</dbReference>
<feature type="transmembrane region" description="Helical" evidence="5">
    <location>
        <begin position="101"/>
        <end position="118"/>
    </location>
</feature>
<feature type="domain" description="STAS" evidence="6">
    <location>
        <begin position="570"/>
        <end position="700"/>
    </location>
</feature>
<dbReference type="InterPro" id="IPR011547">
    <property type="entry name" value="SLC26A/SulP_dom"/>
</dbReference>
<feature type="transmembrane region" description="Helical" evidence="5">
    <location>
        <begin position="152"/>
        <end position="173"/>
    </location>
</feature>
<keyword evidence="8" id="KW-1185">Reference proteome</keyword>
<keyword evidence="4 5" id="KW-0472">Membrane</keyword>
<evidence type="ECO:0000313" key="8">
    <source>
        <dbReference type="Proteomes" id="UP000769528"/>
    </source>
</evidence>
<dbReference type="PROSITE" id="PS50801">
    <property type="entry name" value="STAS"/>
    <property type="match status" value="1"/>
</dbReference>
<dbReference type="PROSITE" id="PS01130">
    <property type="entry name" value="SLC26A"/>
    <property type="match status" value="1"/>
</dbReference>
<dbReference type="InterPro" id="IPR018045">
    <property type="entry name" value="S04_transporter_CS"/>
</dbReference>
<feature type="transmembrane region" description="Helical" evidence="5">
    <location>
        <begin position="69"/>
        <end position="89"/>
    </location>
</feature>
<dbReference type="SUPFAM" id="SSF52091">
    <property type="entry name" value="SpoIIaa-like"/>
    <property type="match status" value="1"/>
</dbReference>
<dbReference type="GO" id="GO:0016020">
    <property type="term" value="C:membrane"/>
    <property type="evidence" value="ECO:0007669"/>
    <property type="project" value="UniProtKB-SubCell"/>
</dbReference>
<dbReference type="CDD" id="cd07042">
    <property type="entry name" value="STAS_SulP_like_sulfate_transporter"/>
    <property type="match status" value="1"/>
</dbReference>
<evidence type="ECO:0000256" key="2">
    <source>
        <dbReference type="ARBA" id="ARBA00022692"/>
    </source>
</evidence>
<dbReference type="GO" id="GO:0008271">
    <property type="term" value="F:secondary active sulfate transmembrane transporter activity"/>
    <property type="evidence" value="ECO:0007669"/>
    <property type="project" value="InterPro"/>
</dbReference>
<dbReference type="EMBL" id="JAEUBF010001547">
    <property type="protein sequence ID" value="KAH3663439.1"/>
    <property type="molecule type" value="Genomic_DNA"/>
</dbReference>
<evidence type="ECO:0000259" key="6">
    <source>
        <dbReference type="PROSITE" id="PS50801"/>
    </source>
</evidence>
<dbReference type="Proteomes" id="UP000769528">
    <property type="component" value="Unassembled WGS sequence"/>
</dbReference>
<comment type="caution">
    <text evidence="7">The sequence shown here is derived from an EMBL/GenBank/DDBJ whole genome shotgun (WGS) entry which is preliminary data.</text>
</comment>
<feature type="transmembrane region" description="Helical" evidence="5">
    <location>
        <begin position="185"/>
        <end position="207"/>
    </location>
</feature>
<feature type="transmembrane region" description="Helical" evidence="5">
    <location>
        <begin position="228"/>
        <end position="248"/>
    </location>
</feature>
<dbReference type="Gene3D" id="3.30.750.24">
    <property type="entry name" value="STAS domain"/>
    <property type="match status" value="1"/>
</dbReference>